<evidence type="ECO:0000256" key="1">
    <source>
        <dbReference type="SAM" id="SignalP"/>
    </source>
</evidence>
<dbReference type="PANTHER" id="PTHR40446">
    <property type="entry name" value="N-ACETYLGLUCOSAMINE-1-PHOSPHODIESTER ALPHA-N-ACETYLGLUCOSAMINIDASE"/>
    <property type="match status" value="1"/>
</dbReference>
<dbReference type="InterPro" id="IPR018711">
    <property type="entry name" value="NAGPA"/>
</dbReference>
<dbReference type="GO" id="GO:0016798">
    <property type="term" value="F:hydrolase activity, acting on glycosyl bonds"/>
    <property type="evidence" value="ECO:0007669"/>
    <property type="project" value="UniProtKB-KW"/>
</dbReference>
<protein>
    <submittedName>
        <fullName evidence="3">Phosphodiester glycosidase family protein</fullName>
    </submittedName>
</protein>
<accession>A0ABY6IW04</accession>
<dbReference type="Pfam" id="PF09992">
    <property type="entry name" value="NAGPA"/>
    <property type="match status" value="1"/>
</dbReference>
<keyword evidence="3" id="KW-0326">Glycosidase</keyword>
<feature type="signal peptide" evidence="1">
    <location>
        <begin position="1"/>
        <end position="20"/>
    </location>
</feature>
<name>A0ABY6IW04_9BACT</name>
<evidence type="ECO:0000313" key="3">
    <source>
        <dbReference type="EMBL" id="UYQ91549.1"/>
    </source>
</evidence>
<evidence type="ECO:0000259" key="2">
    <source>
        <dbReference type="Pfam" id="PF09992"/>
    </source>
</evidence>
<keyword evidence="4" id="KW-1185">Reference proteome</keyword>
<organism evidence="3 4">
    <name type="scientific">Chitinophaga horti</name>
    <dbReference type="NCBI Taxonomy" id="2920382"/>
    <lineage>
        <taxon>Bacteria</taxon>
        <taxon>Pseudomonadati</taxon>
        <taxon>Bacteroidota</taxon>
        <taxon>Chitinophagia</taxon>
        <taxon>Chitinophagales</taxon>
        <taxon>Chitinophagaceae</taxon>
        <taxon>Chitinophaga</taxon>
    </lineage>
</organism>
<dbReference type="Proteomes" id="UP001162741">
    <property type="component" value="Chromosome"/>
</dbReference>
<keyword evidence="1" id="KW-0732">Signal</keyword>
<feature type="domain" description="Phosphodiester glycosidase" evidence="2">
    <location>
        <begin position="91"/>
        <end position="304"/>
    </location>
</feature>
<sequence>MKTSRILIIALTFFCCSAQAQLRWQPSEKHNAGLPSTVRVYETTDSLDGKAFRAFYLEADLHDERLQFYTKVGNGKRYTPTQYATQEGSDVLAVVNTTFFSFADNSNLNLVIHDGKVLANNPKAHYKKRSATDSVMVYPTRGAFGIDKRRNADVAWVYNVGRKQRAYAYDMPNTAAKEPGKKGGHRWKMKEAVGGGPVLLKDGQPFITSKEEDRAGGLEAMHPRTAIGYTNTGKLFILVVEGRNKGIAEGANFPQMAKIFADLGCVEALNLDGGGSSCLWVNNQNTIKTADKEGQRPVPAVLIIKKK</sequence>
<dbReference type="EMBL" id="CP107006">
    <property type="protein sequence ID" value="UYQ91549.1"/>
    <property type="molecule type" value="Genomic_DNA"/>
</dbReference>
<feature type="chain" id="PRO_5045975804" evidence="1">
    <location>
        <begin position="21"/>
        <end position="307"/>
    </location>
</feature>
<evidence type="ECO:0000313" key="4">
    <source>
        <dbReference type="Proteomes" id="UP001162741"/>
    </source>
</evidence>
<gene>
    <name evidence="3" type="ORF">MKQ68_15770</name>
</gene>
<proteinExistence type="predicted"/>
<reference evidence="3" key="1">
    <citation type="submission" date="2022-10" db="EMBL/GenBank/DDBJ databases">
        <title>Chitinophaga sp. nov., isolated from soil.</title>
        <authorList>
            <person name="Jeon C.O."/>
        </authorList>
    </citation>
    <scope>NUCLEOTIDE SEQUENCE</scope>
    <source>
        <strain evidence="3">R8</strain>
    </source>
</reference>
<dbReference type="RefSeq" id="WP_264279956.1">
    <property type="nucleotide sequence ID" value="NZ_CP107006.1"/>
</dbReference>
<dbReference type="PANTHER" id="PTHR40446:SF2">
    <property type="entry name" value="N-ACETYLGLUCOSAMINE-1-PHOSPHODIESTER ALPHA-N-ACETYLGLUCOSAMINIDASE"/>
    <property type="match status" value="1"/>
</dbReference>
<keyword evidence="3" id="KW-0378">Hydrolase</keyword>